<dbReference type="EMBL" id="AAFI02000099">
    <property type="protein sequence ID" value="EAL63799.1"/>
    <property type="molecule type" value="Genomic_DNA"/>
</dbReference>
<dbReference type="PROSITE" id="PS01186">
    <property type="entry name" value="EGF_2"/>
    <property type="match status" value="1"/>
</dbReference>
<dbReference type="PhylomeDB" id="Q54KL3"/>
<dbReference type="Pfam" id="PF23034">
    <property type="entry name" value="DUF7035"/>
    <property type="match status" value="1"/>
</dbReference>
<dbReference type="dictyBase" id="DDB_G0287275"/>
<dbReference type="PaxDb" id="44689-DDB0187392"/>
<dbReference type="RefSeq" id="XP_637304.1">
    <property type="nucleotide sequence ID" value="XM_632212.1"/>
</dbReference>
<evidence type="ECO:0000256" key="1">
    <source>
        <dbReference type="SAM" id="Phobius"/>
    </source>
</evidence>
<dbReference type="InParanoid" id="Q54KL3"/>
<evidence type="ECO:0000313" key="4">
    <source>
        <dbReference type="Proteomes" id="UP000002195"/>
    </source>
</evidence>
<dbReference type="PANTHER" id="PTHR31378:SF29">
    <property type="entry name" value="EGF-LIKE DOMAIN-CONTAINING PROTEIN-RELATED"/>
    <property type="match status" value="1"/>
</dbReference>
<protein>
    <recommendedName>
        <fullName evidence="2">EGF-like domain-containing protein</fullName>
    </recommendedName>
</protein>
<sequence length="1333" mass="148890">MRITNILPKIISSKLLGNGSYSNSPTQCLQRVYELVEKNGYSIVATQDYSIVTENSTHSLLLASYFSNVDTTGVYCDLVLNRNNVDQITLKSLFPIDCSGPPHPLQFNINGTKFIISFSGGIGSSSLSFKIFGLKKDLLSISCRVLEGPFMCDFSVDDLRNAIFKVVIYHDVNSRSKSTITKFALVDSLSRSSEFSLDILSDYHYVTDSNDILNYQVYPLPPTGSEYLSIPTNIIKTVGSFSSKRPNIMSSIGSVVFFVYNFDGNLYNYISKFPSLNYGLTGTYEFGVYGSLEKNVITRKRLPNSLPTCIGETIEFLIIDSATNSSMIEFQCQSNQASPPNFVDTISIYPNLVYFSSPYGMGEGNEKDYKFKLSTLVPKYSTRISGAFLLSSKTFFPMGIPPRDNTLPIDTKPPSIESVEYIRLPNSVIIIRVHIKDDISGFKKMLLGNSLIGVSDLVSGDLNDGYYEAQLTIRTYPQVSVQLFDRVGNEFNPNSDFANPFIGMDYQFPSEPSLISTFLDINTFYFDKNDIDLSNFGSVVTVYINYENSSPEQVPFFVVLLTGEWLINKDITQYPMSWDSNLKTFKKKFYLPPRLNTGNIEYQLFVSPLNIGRETLYSKFGKAALLRVKSTLSDEMPPIVSKAYFNVNSLTLNKGDSVLVSLFLEIDDPINGLKNGSLSISSDFDSINGYHFQFDPTSSINRSPYYGIYQFSFKLTGNCRSQIFSIQSLELIDRSDHFSTTINAYSLSPLFKINDLPTLNVTCNNPLDSVPPFIHSLTLSRSSIGTNSTNRGIVIDLVINDTDSGVSQKHIPFIYFDDSESNQFIARPIIIPEKSTSNSVHFRLETTLPFKMGADTGTFISVYGIYDNHLNINGYSSSDLLNISIQSIIETQLPETPILESYSSVLMSGSSFFVYGNRLGTDSSIVIVMIDFLDGNGYKVVNYESRLGSAIKVGFVTPYLNEKSFFIKVIVDSNQSNELLVIPIPFLESPNSEETLKNYCEGTCGYPERGYCPTDLSGCVCNSPFSGKSCSEVSSGTEIKPGEKPDIISNHTDGGGETFSYSIEILELIEYGLIGNVVNRIKFDKWTFNNLSTSDLPQYVYSTNFIYNSVSTNINVFIKYFKKRDQVYFANRLLDMAEGTIKYQVEMSNYQFASRINSLSLVMRTTINSNQENRCVVKAQGNSSISSDFVQIQVNGISIFGKLIKLAIIDQKIQQVSNTISQTLDGYSELKTGSYIQINLPYYSKSVSLDPDFSVLLNPDARDKCIEGSNDDSGLTQSQLAGIIVSCVFAGCVLIFVISLTLYKKFKYSTIIMNIKEFKRVKLMKKQNEVSMS</sequence>
<reference evidence="3 4" key="1">
    <citation type="journal article" date="2005" name="Nature">
        <title>The genome of the social amoeba Dictyostelium discoideum.</title>
        <authorList>
            <consortium name="The Dictyostelium discoideum Sequencing Consortium"/>
            <person name="Eichinger L."/>
            <person name="Pachebat J.A."/>
            <person name="Glockner G."/>
            <person name="Rajandream M.A."/>
            <person name="Sucgang R."/>
            <person name="Berriman M."/>
            <person name="Song J."/>
            <person name="Olsen R."/>
            <person name="Szafranski K."/>
            <person name="Xu Q."/>
            <person name="Tunggal B."/>
            <person name="Kummerfeld S."/>
            <person name="Madera M."/>
            <person name="Konfortov B.A."/>
            <person name="Rivero F."/>
            <person name="Bankier A.T."/>
            <person name="Lehmann R."/>
            <person name="Hamlin N."/>
            <person name="Davies R."/>
            <person name="Gaudet P."/>
            <person name="Fey P."/>
            <person name="Pilcher K."/>
            <person name="Chen G."/>
            <person name="Saunders D."/>
            <person name="Sodergren E."/>
            <person name="Davis P."/>
            <person name="Kerhornou A."/>
            <person name="Nie X."/>
            <person name="Hall N."/>
            <person name="Anjard C."/>
            <person name="Hemphill L."/>
            <person name="Bason N."/>
            <person name="Farbrother P."/>
            <person name="Desany B."/>
            <person name="Just E."/>
            <person name="Morio T."/>
            <person name="Rost R."/>
            <person name="Churcher C."/>
            <person name="Cooper J."/>
            <person name="Haydock S."/>
            <person name="van Driessche N."/>
            <person name="Cronin A."/>
            <person name="Goodhead I."/>
            <person name="Muzny D."/>
            <person name="Mourier T."/>
            <person name="Pain A."/>
            <person name="Lu M."/>
            <person name="Harper D."/>
            <person name="Lindsay R."/>
            <person name="Hauser H."/>
            <person name="James K."/>
            <person name="Quiles M."/>
            <person name="Madan Babu M."/>
            <person name="Saito T."/>
            <person name="Buchrieser C."/>
            <person name="Wardroper A."/>
            <person name="Felder M."/>
            <person name="Thangavelu M."/>
            <person name="Johnson D."/>
            <person name="Knights A."/>
            <person name="Loulseged H."/>
            <person name="Mungall K."/>
            <person name="Oliver K."/>
            <person name="Price C."/>
            <person name="Quail M.A."/>
            <person name="Urushihara H."/>
            <person name="Hernandez J."/>
            <person name="Rabbinowitsch E."/>
            <person name="Steffen D."/>
            <person name="Sanders M."/>
            <person name="Ma J."/>
            <person name="Kohara Y."/>
            <person name="Sharp S."/>
            <person name="Simmonds M."/>
            <person name="Spiegler S."/>
            <person name="Tivey A."/>
            <person name="Sugano S."/>
            <person name="White B."/>
            <person name="Walker D."/>
            <person name="Woodward J."/>
            <person name="Winckler T."/>
            <person name="Tanaka Y."/>
            <person name="Shaulsky G."/>
            <person name="Schleicher M."/>
            <person name="Weinstock G."/>
            <person name="Rosenthal A."/>
            <person name="Cox E.C."/>
            <person name="Chisholm R.L."/>
            <person name="Gibbs R."/>
            <person name="Loomis W.F."/>
            <person name="Platzer M."/>
            <person name="Kay R.R."/>
            <person name="Williams J."/>
            <person name="Dear P.H."/>
            <person name="Noegel A.A."/>
            <person name="Barrell B."/>
            <person name="Kuspa A."/>
        </authorList>
    </citation>
    <scope>NUCLEOTIDE SEQUENCE [LARGE SCALE GENOMIC DNA]</scope>
    <source>
        <strain evidence="3 4">AX4</strain>
    </source>
</reference>
<accession>Q54KL3</accession>
<proteinExistence type="predicted"/>
<dbReference type="SMR" id="Q54KL3"/>
<dbReference type="InterPro" id="IPR054484">
    <property type="entry name" value="ComC_SSD"/>
</dbReference>
<dbReference type="Proteomes" id="UP000002195">
    <property type="component" value="Unassembled WGS sequence"/>
</dbReference>
<dbReference type="KEGG" id="ddi:DDB_G0287275"/>
<organism evidence="3 4">
    <name type="scientific">Dictyostelium discoideum</name>
    <name type="common">Social amoeba</name>
    <dbReference type="NCBI Taxonomy" id="44689"/>
    <lineage>
        <taxon>Eukaryota</taxon>
        <taxon>Amoebozoa</taxon>
        <taxon>Evosea</taxon>
        <taxon>Eumycetozoa</taxon>
        <taxon>Dictyostelia</taxon>
        <taxon>Dictyosteliales</taxon>
        <taxon>Dictyosteliaceae</taxon>
        <taxon>Dictyostelium</taxon>
    </lineage>
</organism>
<dbReference type="Pfam" id="PF24893">
    <property type="entry name" value="DUF7743"/>
    <property type="match status" value="1"/>
</dbReference>
<keyword evidence="1" id="KW-0812">Transmembrane</keyword>
<gene>
    <name evidence="3" type="ORF">DDB_G0287275</name>
</gene>
<dbReference type="HOGENOM" id="CLU_258952_0_0_1"/>
<dbReference type="PANTHER" id="PTHR31378">
    <property type="entry name" value="EGF-LIKE DOMAIN-CONTAINING PROTEIN-RELATED-RELATED"/>
    <property type="match status" value="1"/>
</dbReference>
<feature type="domain" description="EGF-like" evidence="2">
    <location>
        <begin position="1019"/>
        <end position="1030"/>
    </location>
</feature>
<dbReference type="Pfam" id="PF22933">
    <property type="entry name" value="ComC_SSD"/>
    <property type="match status" value="1"/>
</dbReference>
<evidence type="ECO:0000313" key="3">
    <source>
        <dbReference type="EMBL" id="EAL63799.1"/>
    </source>
</evidence>
<dbReference type="GeneID" id="8626041"/>
<dbReference type="VEuPathDB" id="AmoebaDB:DDB_G0287275"/>
<evidence type="ECO:0000259" key="2">
    <source>
        <dbReference type="PROSITE" id="PS01186"/>
    </source>
</evidence>
<dbReference type="InterPro" id="IPR055463">
    <property type="entry name" value="DUF7035"/>
</dbReference>
<keyword evidence="1" id="KW-0472">Membrane</keyword>
<name>Q54KL3_DICDI</name>
<keyword evidence="1" id="KW-1133">Transmembrane helix</keyword>
<dbReference type="AlphaFoldDB" id="Q54KL3"/>
<keyword evidence="4" id="KW-1185">Reference proteome</keyword>
<dbReference type="InterPro" id="IPR000742">
    <property type="entry name" value="EGF"/>
</dbReference>
<comment type="caution">
    <text evidence="3">The sequence shown here is derived from an EMBL/GenBank/DDBJ whole genome shotgun (WGS) entry which is preliminary data.</text>
</comment>
<dbReference type="InterPro" id="IPR055462">
    <property type="entry name" value="DUF7034"/>
</dbReference>
<dbReference type="OMA" id="NNCEASS"/>
<feature type="transmembrane region" description="Helical" evidence="1">
    <location>
        <begin position="1280"/>
        <end position="1303"/>
    </location>
</feature>
<dbReference type="Pfam" id="PF23033">
    <property type="entry name" value="DUF7034"/>
    <property type="match status" value="1"/>
</dbReference>
<dbReference type="InterPro" id="IPR056645">
    <property type="entry name" value="DUF7743"/>
</dbReference>